<name>A0A382J185_9ZZZZ</name>
<dbReference type="EMBL" id="UINC01070766">
    <property type="protein sequence ID" value="SVC05167.1"/>
    <property type="molecule type" value="Genomic_DNA"/>
</dbReference>
<keyword evidence="1" id="KW-0808">Transferase</keyword>
<gene>
    <name evidence="3" type="ORF">METZ01_LOCUS258021</name>
</gene>
<dbReference type="PANTHER" id="PTHR44068">
    <property type="entry name" value="ZGC:194242"/>
    <property type="match status" value="1"/>
</dbReference>
<dbReference type="GO" id="GO:0008757">
    <property type="term" value="F:S-adenosylmethionine-dependent methyltransferase activity"/>
    <property type="evidence" value="ECO:0007669"/>
    <property type="project" value="InterPro"/>
</dbReference>
<dbReference type="PANTHER" id="PTHR44068:SF11">
    <property type="entry name" value="GERANYL DIPHOSPHATE 2-C-METHYLTRANSFERASE"/>
    <property type="match status" value="1"/>
</dbReference>
<accession>A0A382J185</accession>
<feature type="non-terminal residue" evidence="3">
    <location>
        <position position="281"/>
    </location>
</feature>
<evidence type="ECO:0000256" key="1">
    <source>
        <dbReference type="ARBA" id="ARBA00022679"/>
    </source>
</evidence>
<dbReference type="SUPFAM" id="SSF53335">
    <property type="entry name" value="S-adenosyl-L-methionine-dependent methyltransferases"/>
    <property type="match status" value="1"/>
</dbReference>
<feature type="domain" description="Methyltransferase type 11" evidence="2">
    <location>
        <begin position="72"/>
        <end position="173"/>
    </location>
</feature>
<proteinExistence type="predicted"/>
<protein>
    <recommendedName>
        <fullName evidence="2">Methyltransferase type 11 domain-containing protein</fullName>
    </recommendedName>
</protein>
<evidence type="ECO:0000313" key="3">
    <source>
        <dbReference type="EMBL" id="SVC05167.1"/>
    </source>
</evidence>
<organism evidence="3">
    <name type="scientific">marine metagenome</name>
    <dbReference type="NCBI Taxonomy" id="408172"/>
    <lineage>
        <taxon>unclassified sequences</taxon>
        <taxon>metagenomes</taxon>
        <taxon>ecological metagenomes</taxon>
    </lineage>
</organism>
<dbReference type="InterPro" id="IPR029063">
    <property type="entry name" value="SAM-dependent_MTases_sf"/>
</dbReference>
<dbReference type="Pfam" id="PF08241">
    <property type="entry name" value="Methyltransf_11"/>
    <property type="match status" value="1"/>
</dbReference>
<dbReference type="InterPro" id="IPR050447">
    <property type="entry name" value="Erg6_SMT_methyltransf"/>
</dbReference>
<dbReference type="Gene3D" id="3.40.50.150">
    <property type="entry name" value="Vaccinia Virus protein VP39"/>
    <property type="match status" value="1"/>
</dbReference>
<dbReference type="InterPro" id="IPR013216">
    <property type="entry name" value="Methyltransf_11"/>
</dbReference>
<reference evidence="3" key="1">
    <citation type="submission" date="2018-05" db="EMBL/GenBank/DDBJ databases">
        <authorList>
            <person name="Lanie J.A."/>
            <person name="Ng W.-L."/>
            <person name="Kazmierczak K.M."/>
            <person name="Andrzejewski T.M."/>
            <person name="Davidsen T.M."/>
            <person name="Wayne K.J."/>
            <person name="Tettelin H."/>
            <person name="Glass J.I."/>
            <person name="Rusch D."/>
            <person name="Podicherti R."/>
            <person name="Tsui H.-C.T."/>
            <person name="Winkler M.E."/>
        </authorList>
    </citation>
    <scope>NUCLEOTIDE SEQUENCE</scope>
</reference>
<dbReference type="CDD" id="cd02440">
    <property type="entry name" value="AdoMet_MTases"/>
    <property type="match status" value="1"/>
</dbReference>
<evidence type="ECO:0000259" key="2">
    <source>
        <dbReference type="Pfam" id="PF08241"/>
    </source>
</evidence>
<sequence length="281" mass="32615">MSGQSTLLVWKYDKQFRTNQEYLGNKILAEKTSEKGYDAIISEYVYIDSPEVERAIKLIPDVYDKIKGIGIDLGGGVGCISSTLAKNSNVEKIFCVELVEEVVKLCQPIVKKQILKDQHEKVISVVGDYNFLELPSNSVDFAISWDAMHHSQDPVITFRECKRVLKKNGVFIIIDRAHNNSTSDEEIERILNITYDEEFLKKNYRRLDEKLTRKENGEHEYRFYEWKEFFQKAGFELISNVIIKTKTEENLKLKNDDNIKEIFTEYELGAFGNRKIAYVLS</sequence>
<dbReference type="AlphaFoldDB" id="A0A382J185"/>